<name>A0AA89BTE3_PINIB</name>
<dbReference type="PRINTS" id="PR00081">
    <property type="entry name" value="GDHRDH"/>
</dbReference>
<comment type="caution">
    <text evidence="1">The sequence shown here is derived from an EMBL/GenBank/DDBJ whole genome shotgun (WGS) entry which is preliminary data.</text>
</comment>
<dbReference type="Pfam" id="PF00106">
    <property type="entry name" value="adh_short"/>
    <property type="match status" value="2"/>
</dbReference>
<evidence type="ECO:0000313" key="2">
    <source>
        <dbReference type="Proteomes" id="UP001186944"/>
    </source>
</evidence>
<organism evidence="1 2">
    <name type="scientific">Pinctada imbricata</name>
    <name type="common">Atlantic pearl-oyster</name>
    <name type="synonym">Pinctada martensii</name>
    <dbReference type="NCBI Taxonomy" id="66713"/>
    <lineage>
        <taxon>Eukaryota</taxon>
        <taxon>Metazoa</taxon>
        <taxon>Spiralia</taxon>
        <taxon>Lophotrochozoa</taxon>
        <taxon>Mollusca</taxon>
        <taxon>Bivalvia</taxon>
        <taxon>Autobranchia</taxon>
        <taxon>Pteriomorphia</taxon>
        <taxon>Pterioida</taxon>
        <taxon>Pterioidea</taxon>
        <taxon>Pteriidae</taxon>
        <taxon>Pinctada</taxon>
    </lineage>
</organism>
<dbReference type="PANTHER" id="PTHR43313:SF50">
    <property type="entry name" value="GH26015P"/>
    <property type="match status" value="1"/>
</dbReference>
<dbReference type="InterPro" id="IPR036291">
    <property type="entry name" value="NAD(P)-bd_dom_sf"/>
</dbReference>
<proteinExistence type="predicted"/>
<dbReference type="GO" id="GO:0016491">
    <property type="term" value="F:oxidoreductase activity"/>
    <property type="evidence" value="ECO:0007669"/>
    <property type="project" value="TreeGrafter"/>
</dbReference>
<dbReference type="PANTHER" id="PTHR43313">
    <property type="entry name" value="SHORT-CHAIN DEHYDROGENASE/REDUCTASE FAMILY 9C"/>
    <property type="match status" value="1"/>
</dbReference>
<dbReference type="Gene3D" id="3.40.50.720">
    <property type="entry name" value="NAD(P)-binding Rossmann-like Domain"/>
    <property type="match status" value="2"/>
</dbReference>
<evidence type="ECO:0000313" key="1">
    <source>
        <dbReference type="EMBL" id="KAK3095115.1"/>
    </source>
</evidence>
<protein>
    <submittedName>
        <fullName evidence="1">Uncharacterized protein</fullName>
    </submittedName>
</protein>
<dbReference type="AlphaFoldDB" id="A0AA89BTE3"/>
<dbReference type="EMBL" id="VSWD01000008">
    <property type="protein sequence ID" value="KAK3095115.1"/>
    <property type="molecule type" value="Genomic_DNA"/>
</dbReference>
<reference evidence="1" key="1">
    <citation type="submission" date="2019-08" db="EMBL/GenBank/DDBJ databases">
        <title>The improved chromosome-level genome for the pearl oyster Pinctada fucata martensii using PacBio sequencing and Hi-C.</title>
        <authorList>
            <person name="Zheng Z."/>
        </authorList>
    </citation>
    <scope>NUCLEOTIDE SEQUENCE</scope>
    <source>
        <strain evidence="1">ZZ-2019</strain>
        <tissue evidence="1">Adductor muscle</tissue>
    </source>
</reference>
<gene>
    <name evidence="1" type="ORF">FSP39_010460</name>
</gene>
<dbReference type="GO" id="GO:0008202">
    <property type="term" value="P:steroid metabolic process"/>
    <property type="evidence" value="ECO:0007669"/>
    <property type="project" value="TreeGrafter"/>
</dbReference>
<keyword evidence="2" id="KW-1185">Reference proteome</keyword>
<accession>A0AA89BTE3</accession>
<sequence>MLEWIVIILVLYLTVQYYRRSIMLEDYNGRHVMITGCDTGFGNMLAKRLDSMGFTVFAGCLTEKGGKDLKTATSDRLHVVSLDVTKIESIQNAMQVVKASLPHDSGLWGLVINAGIAGAFGELEWLKLEDYKSVMDINFFGIVETCRLFLPLVRREKGRIVCITSILGRVAAGSGSYVSSKFAAEGYCDVLRRSMRSCGVTVHILEPGYFDTDILNRERAHGSIAETFANADEDVKKFYGEEYRDKFMKLTRKALDGSSKDTYKVVDAYVHALCAKYPKNRYVVGTDANTVFRFLWTVPEWLSDFILSIQLPVPRDTMLEWIVIVLVLYLTVQYYRRSVMLEDYKGRHVMITGCDTGFGNMLAKRLDSMGFTVFAGCLTEKGGKDLKTDTSDRLHVVSLDVTKIESIQNAMEVIKSSLPQNTGLWGLVNNAGIAGAIGELEWLKLENYKLVMDINFFGIVETCRIFLPLVRREKGRIVCITSILGRIAAGGASYASSKFAAEGYCDVLRRSVRSYGVTVHILEPGYFDTNILNRERVCGSIAETFTNADEDVKKFYGEEYRDELIVFTRKALDGSSKDTYKVVDAYVHALCAKYPKYRYVVGTDANTIFRFLWTVPEWLSDFLLCSKLPVPRGIKG</sequence>
<dbReference type="SUPFAM" id="SSF51735">
    <property type="entry name" value="NAD(P)-binding Rossmann-fold domains"/>
    <property type="match status" value="2"/>
</dbReference>
<dbReference type="Proteomes" id="UP001186944">
    <property type="component" value="Unassembled WGS sequence"/>
</dbReference>
<dbReference type="InterPro" id="IPR002347">
    <property type="entry name" value="SDR_fam"/>
</dbReference>